<feature type="coiled-coil region" evidence="3">
    <location>
        <begin position="122"/>
        <end position="153"/>
    </location>
</feature>
<dbReference type="InterPro" id="IPR052016">
    <property type="entry name" value="Bact_Sigma-Reg"/>
</dbReference>
<dbReference type="Gene3D" id="3.60.40.10">
    <property type="entry name" value="PPM-type phosphatase domain"/>
    <property type="match status" value="1"/>
</dbReference>
<keyword evidence="7" id="KW-1185">Reference proteome</keyword>
<proteinExistence type="predicted"/>
<feature type="domain" description="Response regulatory" evidence="5">
    <location>
        <begin position="7"/>
        <end position="119"/>
    </location>
</feature>
<keyword evidence="2" id="KW-0597">Phosphoprotein</keyword>
<evidence type="ECO:0000256" key="3">
    <source>
        <dbReference type="SAM" id="Coils"/>
    </source>
</evidence>
<accession>A0ABU3W012</accession>
<gene>
    <name evidence="6" type="ORF">RYS15_14425</name>
</gene>
<protein>
    <submittedName>
        <fullName evidence="6">SpoIIE family protein phosphatase</fullName>
    </submittedName>
</protein>
<evidence type="ECO:0000313" key="6">
    <source>
        <dbReference type="EMBL" id="MDV2079882.1"/>
    </source>
</evidence>
<dbReference type="InterPro" id="IPR011006">
    <property type="entry name" value="CheY-like_superfamily"/>
</dbReference>
<dbReference type="InterPro" id="IPR001932">
    <property type="entry name" value="PPM-type_phosphatase-like_dom"/>
</dbReference>
<dbReference type="SMART" id="SM00331">
    <property type="entry name" value="PP2C_SIG"/>
    <property type="match status" value="1"/>
</dbReference>
<dbReference type="PANTHER" id="PTHR43156">
    <property type="entry name" value="STAGE II SPORULATION PROTEIN E-RELATED"/>
    <property type="match status" value="1"/>
</dbReference>
<dbReference type="InterPro" id="IPR001789">
    <property type="entry name" value="Sig_transdc_resp-reg_receiver"/>
</dbReference>
<dbReference type="EMBL" id="JAWIIJ010000009">
    <property type="protein sequence ID" value="MDV2079882.1"/>
    <property type="molecule type" value="Genomic_DNA"/>
</dbReference>
<sequence length="432" mass="47786">MTSRTERIVIIDPDETSRQELDRYLESKGFYVCGYADLASAKALSSEPWPDAVFADLSPADLRSLCDQLEATDTFIPVIAYGETAEATVVVEALRAGAEDFVLKPLRDKSLIDDVLGKLFDRVRVNRLNQLYRQELEEANSDLRAGISELRADQRAGRKVQLKMLPEHDHQLGALDIDHLIKPSLYLSGDFLDYFRISRDQTLVYIADVSGHGASSAFVTVLLKNLTNRLQRNLRRGSSDDILYPDRFLQRINSELLDTGLGKHVTVFVGIISEKERTLTYAVGAHFPMPILSFEQGETLFLEGNGLPVGLFEEPEWEVYQVRLDRPFQLYLFSDGILEVIKAKSLAEKEARLLELVSGGRHTIASLSDALQLGEMNELPDDIAIVSVSDRALSGSDVTEPESDSDGVPATDGESTAAPANGPLLTDSPESK</sequence>
<evidence type="ECO:0000256" key="1">
    <source>
        <dbReference type="ARBA" id="ARBA00022801"/>
    </source>
</evidence>
<dbReference type="Pfam" id="PF00072">
    <property type="entry name" value="Response_reg"/>
    <property type="match status" value="1"/>
</dbReference>
<dbReference type="SUPFAM" id="SSF52172">
    <property type="entry name" value="CheY-like"/>
    <property type="match status" value="1"/>
</dbReference>
<evidence type="ECO:0000256" key="4">
    <source>
        <dbReference type="SAM" id="MobiDB-lite"/>
    </source>
</evidence>
<keyword evidence="1" id="KW-0378">Hydrolase</keyword>
<dbReference type="InterPro" id="IPR036457">
    <property type="entry name" value="PPM-type-like_dom_sf"/>
</dbReference>
<dbReference type="RefSeq" id="WP_316974357.1">
    <property type="nucleotide sequence ID" value="NZ_JAWIIJ010000009.1"/>
</dbReference>
<keyword evidence="3" id="KW-0175">Coiled coil</keyword>
<feature type="modified residue" description="4-aspartylphosphate" evidence="2">
    <location>
        <position position="56"/>
    </location>
</feature>
<reference evidence="6 7" key="1">
    <citation type="submission" date="2023-10" db="EMBL/GenBank/DDBJ databases">
        <title>Characteristics and mechanism of a salt-tolerant marine origin heterotrophic nitrifying- aerobic denitrifying bacteria Marinobacter xestospongiae HN1.</title>
        <authorList>
            <person name="Qi R."/>
        </authorList>
    </citation>
    <scope>NUCLEOTIDE SEQUENCE [LARGE SCALE GENOMIC DNA]</scope>
    <source>
        <strain evidence="6 7">HN1</strain>
    </source>
</reference>
<evidence type="ECO:0000259" key="5">
    <source>
        <dbReference type="PROSITE" id="PS50110"/>
    </source>
</evidence>
<dbReference type="Gene3D" id="1.20.5.390">
    <property type="entry name" value="L1 transposable element, trimerization domain"/>
    <property type="match status" value="1"/>
</dbReference>
<dbReference type="Gene3D" id="3.40.50.2300">
    <property type="match status" value="1"/>
</dbReference>
<evidence type="ECO:0000313" key="7">
    <source>
        <dbReference type="Proteomes" id="UP001269819"/>
    </source>
</evidence>
<dbReference type="PROSITE" id="PS50110">
    <property type="entry name" value="RESPONSE_REGULATORY"/>
    <property type="match status" value="1"/>
</dbReference>
<dbReference type="SMART" id="SM00448">
    <property type="entry name" value="REC"/>
    <property type="match status" value="1"/>
</dbReference>
<dbReference type="CDD" id="cd00156">
    <property type="entry name" value="REC"/>
    <property type="match status" value="1"/>
</dbReference>
<name>A0ABU3W012_9GAMM</name>
<dbReference type="Pfam" id="PF07228">
    <property type="entry name" value="SpoIIE"/>
    <property type="match status" value="1"/>
</dbReference>
<feature type="region of interest" description="Disordered" evidence="4">
    <location>
        <begin position="394"/>
        <end position="432"/>
    </location>
</feature>
<evidence type="ECO:0000256" key="2">
    <source>
        <dbReference type="PROSITE-ProRule" id="PRU00169"/>
    </source>
</evidence>
<comment type="caution">
    <text evidence="6">The sequence shown here is derived from an EMBL/GenBank/DDBJ whole genome shotgun (WGS) entry which is preliminary data.</text>
</comment>
<dbReference type="Proteomes" id="UP001269819">
    <property type="component" value="Unassembled WGS sequence"/>
</dbReference>
<dbReference type="PANTHER" id="PTHR43156:SF2">
    <property type="entry name" value="STAGE II SPORULATION PROTEIN E"/>
    <property type="match status" value="1"/>
</dbReference>
<organism evidence="6 7">
    <name type="scientific">Marinobacter xestospongiae</name>
    <dbReference type="NCBI Taxonomy" id="994319"/>
    <lineage>
        <taxon>Bacteria</taxon>
        <taxon>Pseudomonadati</taxon>
        <taxon>Pseudomonadota</taxon>
        <taxon>Gammaproteobacteria</taxon>
        <taxon>Pseudomonadales</taxon>
        <taxon>Marinobacteraceae</taxon>
        <taxon>Marinobacter</taxon>
    </lineage>
</organism>